<evidence type="ECO:0000313" key="7">
    <source>
        <dbReference type="Proteomes" id="UP000589984"/>
    </source>
</evidence>
<dbReference type="InterPro" id="IPR020458">
    <property type="entry name" value="Znf_DskA_TraR_CS"/>
</dbReference>
<dbReference type="Proteomes" id="UP000589984">
    <property type="component" value="Unassembled WGS sequence"/>
</dbReference>
<gene>
    <name evidence="6" type="ORF">HUO07_10500</name>
</gene>
<dbReference type="PANTHER" id="PTHR33823:SF4">
    <property type="entry name" value="GENERAL STRESS PROTEIN 16O"/>
    <property type="match status" value="1"/>
</dbReference>
<dbReference type="PROSITE" id="PS01102">
    <property type="entry name" value="ZF_DKSA_1"/>
    <property type="match status" value="1"/>
</dbReference>
<keyword evidence="2" id="KW-0863">Zinc-finger</keyword>
<evidence type="ECO:0000313" key="6">
    <source>
        <dbReference type="EMBL" id="NVF14597.1"/>
    </source>
</evidence>
<dbReference type="AlphaFoldDB" id="A0A7Y6RCR2"/>
<comment type="caution">
    <text evidence="6">The sequence shown here is derived from an EMBL/GenBank/DDBJ whole genome shotgun (WGS) entry which is preliminary data.</text>
</comment>
<keyword evidence="3" id="KW-0862">Zinc</keyword>
<evidence type="ECO:0000259" key="5">
    <source>
        <dbReference type="Pfam" id="PF01258"/>
    </source>
</evidence>
<evidence type="ECO:0000256" key="4">
    <source>
        <dbReference type="PROSITE-ProRule" id="PRU00510"/>
    </source>
</evidence>
<protein>
    <submittedName>
        <fullName evidence="6">TraR/DksA family transcriptional regulator</fullName>
    </submittedName>
</protein>
<accession>A0A7Y6RCR2</accession>
<keyword evidence="1" id="KW-0479">Metal-binding</keyword>
<dbReference type="GO" id="GO:0008270">
    <property type="term" value="F:zinc ion binding"/>
    <property type="evidence" value="ECO:0007669"/>
    <property type="project" value="UniProtKB-KW"/>
</dbReference>
<dbReference type="Pfam" id="PF01258">
    <property type="entry name" value="zf-dskA_traR"/>
    <property type="match status" value="1"/>
</dbReference>
<dbReference type="PROSITE" id="PS51128">
    <property type="entry name" value="ZF_DKSA_2"/>
    <property type="match status" value="1"/>
</dbReference>
<organism evidence="6 7">
    <name type="scientific">Vreelandella maris</name>
    <dbReference type="NCBI Taxonomy" id="2729617"/>
    <lineage>
        <taxon>Bacteria</taxon>
        <taxon>Pseudomonadati</taxon>
        <taxon>Pseudomonadota</taxon>
        <taxon>Gammaproteobacteria</taxon>
        <taxon>Oceanospirillales</taxon>
        <taxon>Halomonadaceae</taxon>
        <taxon>Vreelandella</taxon>
    </lineage>
</organism>
<reference evidence="6 7" key="1">
    <citation type="submission" date="2020-06" db="EMBL/GenBank/DDBJ databases">
        <title>Halomonas sp. QX-1 draft genome sequence.</title>
        <authorList>
            <person name="Qiu X."/>
        </authorList>
    </citation>
    <scope>NUCLEOTIDE SEQUENCE [LARGE SCALE GENOMIC DNA]</scope>
    <source>
        <strain evidence="6 7">QX-1</strain>
    </source>
</reference>
<feature type="domain" description="Zinc finger DksA/TraR C4-type" evidence="5">
    <location>
        <begin position="79"/>
        <end position="110"/>
    </location>
</feature>
<evidence type="ECO:0000256" key="3">
    <source>
        <dbReference type="ARBA" id="ARBA00022833"/>
    </source>
</evidence>
<dbReference type="PANTHER" id="PTHR33823">
    <property type="entry name" value="RNA POLYMERASE-BINDING TRANSCRIPTION FACTOR DKSA-RELATED"/>
    <property type="match status" value="1"/>
</dbReference>
<proteinExistence type="predicted"/>
<evidence type="ECO:0000256" key="1">
    <source>
        <dbReference type="ARBA" id="ARBA00022723"/>
    </source>
</evidence>
<dbReference type="InterPro" id="IPR000962">
    <property type="entry name" value="Znf_DskA_TraR"/>
</dbReference>
<dbReference type="SUPFAM" id="SSF57716">
    <property type="entry name" value="Glucocorticoid receptor-like (DNA-binding domain)"/>
    <property type="match status" value="1"/>
</dbReference>
<feature type="zinc finger region" description="dksA C4-type" evidence="4">
    <location>
        <begin position="81"/>
        <end position="105"/>
    </location>
</feature>
<dbReference type="Gene3D" id="1.20.120.910">
    <property type="entry name" value="DksA, coiled-coil domain"/>
    <property type="match status" value="1"/>
</dbReference>
<dbReference type="EMBL" id="JABWCV010000010">
    <property type="protein sequence ID" value="NVF14597.1"/>
    <property type="molecule type" value="Genomic_DNA"/>
</dbReference>
<evidence type="ECO:0000256" key="2">
    <source>
        <dbReference type="ARBA" id="ARBA00022771"/>
    </source>
</evidence>
<name>A0A7Y6RCR2_9GAMM</name>
<keyword evidence="7" id="KW-1185">Reference proteome</keyword>
<sequence>MPAQDRKALLDNLRLELKARIHHYEEHQHRSSGALNKDLDDQALEVQNDEVVARLEEEARLELAQAEHALARIAAQVGDFCEECGKPIAPDRLKALPYTTRCKNCATSNEGESSSNKAF</sequence>